<feature type="transmembrane region" description="Helical" evidence="1">
    <location>
        <begin position="177"/>
        <end position="209"/>
    </location>
</feature>
<dbReference type="EMBL" id="LDZY01000007">
    <property type="protein sequence ID" value="KLU65656.1"/>
    <property type="molecule type" value="Genomic_DNA"/>
</dbReference>
<proteinExistence type="predicted"/>
<accession>A0A0J1ILS9</accession>
<gene>
    <name evidence="3" type="ORF">DEAC_c22860</name>
</gene>
<dbReference type="STRING" id="476652.DEAC_c22860"/>
<dbReference type="GO" id="GO:0004175">
    <property type="term" value="F:endopeptidase activity"/>
    <property type="evidence" value="ECO:0007669"/>
    <property type="project" value="UniProtKB-ARBA"/>
</dbReference>
<keyword evidence="1" id="KW-1133">Transmembrane helix</keyword>
<keyword evidence="1" id="KW-0812">Transmembrane</keyword>
<dbReference type="GO" id="GO:0006508">
    <property type="term" value="P:proteolysis"/>
    <property type="evidence" value="ECO:0007669"/>
    <property type="project" value="UniProtKB-KW"/>
</dbReference>
<name>A0A0J1ILS9_9FIRM</name>
<feature type="transmembrane region" description="Helical" evidence="1">
    <location>
        <begin position="94"/>
        <end position="113"/>
    </location>
</feature>
<dbReference type="AlphaFoldDB" id="A0A0J1ILS9"/>
<evidence type="ECO:0000259" key="2">
    <source>
        <dbReference type="Pfam" id="PF02517"/>
    </source>
</evidence>
<dbReference type="PATRIC" id="fig|476652.3.peg.2371"/>
<feature type="transmembrane region" description="Helical" evidence="1">
    <location>
        <begin position="139"/>
        <end position="156"/>
    </location>
</feature>
<protein>
    <submittedName>
        <fullName evidence="3">CAAX amino terminal protease self-immunity</fullName>
    </submittedName>
</protein>
<dbReference type="Proteomes" id="UP000036356">
    <property type="component" value="Unassembled WGS sequence"/>
</dbReference>
<dbReference type="Pfam" id="PF02517">
    <property type="entry name" value="Rce1-like"/>
    <property type="match status" value="1"/>
</dbReference>
<dbReference type="PANTHER" id="PTHR39430">
    <property type="entry name" value="MEMBRANE-ASSOCIATED PROTEASE-RELATED"/>
    <property type="match status" value="1"/>
</dbReference>
<feature type="domain" description="CAAX prenyl protease 2/Lysostaphin resistance protein A-like" evidence="2">
    <location>
        <begin position="139"/>
        <end position="228"/>
    </location>
</feature>
<feature type="transmembrane region" description="Helical" evidence="1">
    <location>
        <begin position="215"/>
        <end position="235"/>
    </location>
</feature>
<dbReference type="InterPro" id="IPR003675">
    <property type="entry name" value="Rce1/LyrA-like_dom"/>
</dbReference>
<keyword evidence="3" id="KW-0645">Protease</keyword>
<keyword evidence="3" id="KW-0378">Hydrolase</keyword>
<dbReference type="RefSeq" id="WP_047810153.1">
    <property type="nucleotide sequence ID" value="NZ_LDZY01000007.1"/>
</dbReference>
<feature type="transmembrane region" description="Helical" evidence="1">
    <location>
        <begin position="21"/>
        <end position="41"/>
    </location>
</feature>
<keyword evidence="4" id="KW-1185">Reference proteome</keyword>
<feature type="transmembrane region" description="Helical" evidence="1">
    <location>
        <begin position="53"/>
        <end position="74"/>
    </location>
</feature>
<reference evidence="3 4" key="1">
    <citation type="submission" date="2015-06" db="EMBL/GenBank/DDBJ databases">
        <title>Draft genome of the moderately acidophilic sulfate reducer Candidatus Desulfosporosinus acididurans strain M1.</title>
        <authorList>
            <person name="Poehlein A."/>
            <person name="Petzsch P."/>
            <person name="Johnson B.D."/>
            <person name="Schloemann M."/>
            <person name="Daniel R."/>
            <person name="Muehling M."/>
        </authorList>
    </citation>
    <scope>NUCLEOTIDE SEQUENCE [LARGE SCALE GENOMIC DNA]</scope>
    <source>
        <strain evidence="3 4">M1</strain>
    </source>
</reference>
<evidence type="ECO:0000256" key="1">
    <source>
        <dbReference type="SAM" id="Phobius"/>
    </source>
</evidence>
<evidence type="ECO:0000313" key="3">
    <source>
        <dbReference type="EMBL" id="KLU65656.1"/>
    </source>
</evidence>
<sequence length="238" mass="26692">MANKVKKKDSRIPPRHPVWNIWQGLFLIALVTLLEFPLGWLETPKDLVSLPGVLRFLGVGLGDVFLYVTVILVFMRLIRRPISDLGFVRAKKRFLLLGLGAGFFLFISIGLLGNELTKILGIPAPQSFAIAVKGASHPWEFALLILLGGVIAPIKEEMLFRGLIFPPLREAHGKGRGIVLTGIFFAMLHFDLIRFLPLFLGGIVLTWLYERSSSIWPSVVAHGTWNILMALALWIQRY</sequence>
<organism evidence="3 4">
    <name type="scientific">Desulfosporosinus acididurans</name>
    <dbReference type="NCBI Taxonomy" id="476652"/>
    <lineage>
        <taxon>Bacteria</taxon>
        <taxon>Bacillati</taxon>
        <taxon>Bacillota</taxon>
        <taxon>Clostridia</taxon>
        <taxon>Eubacteriales</taxon>
        <taxon>Desulfitobacteriaceae</taxon>
        <taxon>Desulfosporosinus</taxon>
    </lineage>
</organism>
<comment type="caution">
    <text evidence="3">The sequence shown here is derived from an EMBL/GenBank/DDBJ whole genome shotgun (WGS) entry which is preliminary data.</text>
</comment>
<dbReference type="GO" id="GO:0080120">
    <property type="term" value="P:CAAX-box protein maturation"/>
    <property type="evidence" value="ECO:0007669"/>
    <property type="project" value="UniProtKB-ARBA"/>
</dbReference>
<keyword evidence="1" id="KW-0472">Membrane</keyword>
<evidence type="ECO:0000313" key="4">
    <source>
        <dbReference type="Proteomes" id="UP000036356"/>
    </source>
</evidence>
<dbReference type="PANTHER" id="PTHR39430:SF1">
    <property type="entry name" value="PROTEASE"/>
    <property type="match status" value="1"/>
</dbReference>